<feature type="compositionally biased region" description="Basic and acidic residues" evidence="1">
    <location>
        <begin position="86"/>
        <end position="97"/>
    </location>
</feature>
<keyword evidence="3" id="KW-1185">Reference proteome</keyword>
<evidence type="ECO:0000313" key="2">
    <source>
        <dbReference type="EMBL" id="KAK0136306.1"/>
    </source>
</evidence>
<dbReference type="Proteomes" id="UP001174136">
    <property type="component" value="Unassembled WGS sequence"/>
</dbReference>
<evidence type="ECO:0000256" key="1">
    <source>
        <dbReference type="SAM" id="MobiDB-lite"/>
    </source>
</evidence>
<feature type="compositionally biased region" description="Basic residues" evidence="1">
    <location>
        <begin position="36"/>
        <end position="47"/>
    </location>
</feature>
<feature type="compositionally biased region" description="Polar residues" evidence="1">
    <location>
        <begin position="57"/>
        <end position="84"/>
    </location>
</feature>
<feature type="region of interest" description="Disordered" evidence="1">
    <location>
        <begin position="15"/>
        <end position="154"/>
    </location>
</feature>
<evidence type="ECO:0000313" key="3">
    <source>
        <dbReference type="Proteomes" id="UP001174136"/>
    </source>
</evidence>
<dbReference type="EMBL" id="JAOPHQ010005177">
    <property type="protein sequence ID" value="KAK0136306.1"/>
    <property type="molecule type" value="Genomic_DNA"/>
</dbReference>
<sequence>MDIKLSEETWAKKNQPEVKVGQSKYYTAPDKMPVPKQKRVKKKSKGRVKSDDHKNGAINSNKALDPSSNPDTTQENATESQVLRLTTEKINSKKKESLIQGNVHKSESGLLSNVLESSHIPDGTPEKAAEGDATTIQTSADTLPSEVCDKSLST</sequence>
<comment type="caution">
    <text evidence="2">The sequence shown here is derived from an EMBL/GenBank/DDBJ whole genome shotgun (WGS) entry which is preliminary data.</text>
</comment>
<name>A0AA47NS27_MERPO</name>
<dbReference type="AlphaFoldDB" id="A0AA47NS27"/>
<reference evidence="2" key="1">
    <citation type="journal article" date="2023" name="Front. Mar. Sci.">
        <title>A new Merluccius polli reference genome to investigate the effects of global change in West African waters.</title>
        <authorList>
            <person name="Mateo J.L."/>
            <person name="Blanco-Fernandez C."/>
            <person name="Garcia-Vazquez E."/>
            <person name="Machado-Schiaffino G."/>
        </authorList>
    </citation>
    <scope>NUCLEOTIDE SEQUENCE</scope>
    <source>
        <strain evidence="2">C29</strain>
        <tissue evidence="2">Fin</tissue>
    </source>
</reference>
<gene>
    <name evidence="2" type="ORF">N1851_027798</name>
</gene>
<proteinExistence type="predicted"/>
<accession>A0AA47NS27</accession>
<organism evidence="2 3">
    <name type="scientific">Merluccius polli</name>
    <name type="common">Benguela hake</name>
    <name type="synonym">Merluccius cadenati</name>
    <dbReference type="NCBI Taxonomy" id="89951"/>
    <lineage>
        <taxon>Eukaryota</taxon>
        <taxon>Metazoa</taxon>
        <taxon>Chordata</taxon>
        <taxon>Craniata</taxon>
        <taxon>Vertebrata</taxon>
        <taxon>Euteleostomi</taxon>
        <taxon>Actinopterygii</taxon>
        <taxon>Neopterygii</taxon>
        <taxon>Teleostei</taxon>
        <taxon>Neoteleostei</taxon>
        <taxon>Acanthomorphata</taxon>
        <taxon>Zeiogadaria</taxon>
        <taxon>Gadariae</taxon>
        <taxon>Gadiformes</taxon>
        <taxon>Gadoidei</taxon>
        <taxon>Merlucciidae</taxon>
        <taxon>Merluccius</taxon>
    </lineage>
</organism>
<protein>
    <submittedName>
        <fullName evidence="2">Uncharacterized protein</fullName>
    </submittedName>
</protein>